<dbReference type="RefSeq" id="WP_093024153.1">
    <property type="nucleotide sequence ID" value="NZ_FPBK01000003.1"/>
</dbReference>
<organism evidence="2 3">
    <name type="scientific">Pustulibacterium marinum</name>
    <dbReference type="NCBI Taxonomy" id="1224947"/>
    <lineage>
        <taxon>Bacteria</taxon>
        <taxon>Pseudomonadati</taxon>
        <taxon>Bacteroidota</taxon>
        <taxon>Flavobacteriia</taxon>
        <taxon>Flavobacteriales</taxon>
        <taxon>Flavobacteriaceae</taxon>
        <taxon>Pustulibacterium</taxon>
    </lineage>
</organism>
<dbReference type="Proteomes" id="UP000199138">
    <property type="component" value="Unassembled WGS sequence"/>
</dbReference>
<dbReference type="EMBL" id="FPBK01000003">
    <property type="protein sequence ID" value="SFU42099.1"/>
    <property type="molecule type" value="Genomic_DNA"/>
</dbReference>
<feature type="transmembrane region" description="Helical" evidence="1">
    <location>
        <begin position="61"/>
        <end position="88"/>
    </location>
</feature>
<keyword evidence="1" id="KW-1133">Transmembrane helix</keyword>
<evidence type="ECO:0000313" key="2">
    <source>
        <dbReference type="EMBL" id="SFU42099.1"/>
    </source>
</evidence>
<name>A0A1I7G0X7_9FLAO</name>
<keyword evidence="1" id="KW-0812">Transmembrane</keyword>
<sequence>MKIKITILVLFQLSLGISLGIIAFHKWNDLSILDIVLIHLSAALGIALPGYIYLKSINNTYAFLPSLVSAIVCTFLGIFAYMLLAFFILSSIEILHNEVVAILVPVIIGTLGFNKFAFNINKRNNII</sequence>
<evidence type="ECO:0000256" key="1">
    <source>
        <dbReference type="SAM" id="Phobius"/>
    </source>
</evidence>
<keyword evidence="3" id="KW-1185">Reference proteome</keyword>
<protein>
    <submittedName>
        <fullName evidence="2">Uncharacterized protein</fullName>
    </submittedName>
</protein>
<feature type="transmembrane region" description="Helical" evidence="1">
    <location>
        <begin position="94"/>
        <end position="113"/>
    </location>
</feature>
<proteinExistence type="predicted"/>
<accession>A0A1I7G0X7</accession>
<keyword evidence="1" id="KW-0472">Membrane</keyword>
<evidence type="ECO:0000313" key="3">
    <source>
        <dbReference type="Proteomes" id="UP000199138"/>
    </source>
</evidence>
<dbReference type="STRING" id="1224947.SAMN05216480_10342"/>
<feature type="transmembrane region" description="Helical" evidence="1">
    <location>
        <begin position="30"/>
        <end position="54"/>
    </location>
</feature>
<dbReference type="AlphaFoldDB" id="A0A1I7G0X7"/>
<reference evidence="2 3" key="1">
    <citation type="submission" date="2016-10" db="EMBL/GenBank/DDBJ databases">
        <authorList>
            <person name="de Groot N.N."/>
        </authorList>
    </citation>
    <scope>NUCLEOTIDE SEQUENCE [LARGE SCALE GENOMIC DNA]</scope>
    <source>
        <strain evidence="2 3">CGMCC 1.12333</strain>
    </source>
</reference>
<gene>
    <name evidence="2" type="ORF">SAMN05216480_10342</name>
</gene>